<evidence type="ECO:0000259" key="2">
    <source>
        <dbReference type="Pfam" id="PF25574"/>
    </source>
</evidence>
<feature type="domain" description="Importin subunit beta-1/Transportin-1-like TPR repeats" evidence="2">
    <location>
        <begin position="54"/>
        <end position="106"/>
    </location>
</feature>
<dbReference type="Gene3D" id="1.25.10.10">
    <property type="entry name" value="Leucine-rich Repeat Variant"/>
    <property type="match status" value="1"/>
</dbReference>
<name>A0A9P7DJC0_9AGAM</name>
<organism evidence="3 4">
    <name type="scientific">Suillus plorans</name>
    <dbReference type="NCBI Taxonomy" id="116603"/>
    <lineage>
        <taxon>Eukaryota</taxon>
        <taxon>Fungi</taxon>
        <taxon>Dikarya</taxon>
        <taxon>Basidiomycota</taxon>
        <taxon>Agaricomycotina</taxon>
        <taxon>Agaricomycetes</taxon>
        <taxon>Agaricomycetidae</taxon>
        <taxon>Boletales</taxon>
        <taxon>Suillineae</taxon>
        <taxon>Suillaceae</taxon>
        <taxon>Suillus</taxon>
    </lineage>
</organism>
<dbReference type="OrthoDB" id="10263328at2759"/>
<comment type="caution">
    <text evidence="3">The sequence shown here is derived from an EMBL/GenBank/DDBJ whole genome shotgun (WGS) entry which is preliminary data.</text>
</comment>
<dbReference type="Pfam" id="PF25574">
    <property type="entry name" value="TPR_IMB1"/>
    <property type="match status" value="1"/>
</dbReference>
<dbReference type="InterPro" id="IPR011989">
    <property type="entry name" value="ARM-like"/>
</dbReference>
<evidence type="ECO:0000313" key="4">
    <source>
        <dbReference type="Proteomes" id="UP000719766"/>
    </source>
</evidence>
<dbReference type="GeneID" id="64602246"/>
<reference evidence="3" key="1">
    <citation type="journal article" date="2020" name="New Phytol.">
        <title>Comparative genomics reveals dynamic genome evolution in host specialist ectomycorrhizal fungi.</title>
        <authorList>
            <person name="Lofgren L.A."/>
            <person name="Nguyen N.H."/>
            <person name="Vilgalys R."/>
            <person name="Ruytinx J."/>
            <person name="Liao H.L."/>
            <person name="Branco S."/>
            <person name="Kuo A."/>
            <person name="LaButti K."/>
            <person name="Lipzen A."/>
            <person name="Andreopoulos W."/>
            <person name="Pangilinan J."/>
            <person name="Riley R."/>
            <person name="Hundley H."/>
            <person name="Na H."/>
            <person name="Barry K."/>
            <person name="Grigoriev I.V."/>
            <person name="Stajich J.E."/>
            <person name="Kennedy P.G."/>
        </authorList>
    </citation>
    <scope>NUCLEOTIDE SEQUENCE</scope>
    <source>
        <strain evidence="3">S12</strain>
    </source>
</reference>
<sequence length="109" mass="12060">MPITLDSGTRHFMSTLSNLTLNHIHLSTASDMTSIEITQRLFGNSLKTSVIDKHSVQPNPLKFDLIEYVAQLREGILETYTVVVTAFKNTEKAPALLPYVPSLSSSINV</sequence>
<gene>
    <name evidence="3" type="ORF">HD556DRAFT_1473054</name>
</gene>
<dbReference type="RefSeq" id="XP_041161314.1">
    <property type="nucleotide sequence ID" value="XM_041308482.1"/>
</dbReference>
<evidence type="ECO:0000313" key="3">
    <source>
        <dbReference type="EMBL" id="KAG1795441.1"/>
    </source>
</evidence>
<evidence type="ECO:0000256" key="1">
    <source>
        <dbReference type="ARBA" id="ARBA00022737"/>
    </source>
</evidence>
<protein>
    <recommendedName>
        <fullName evidence="2">Importin subunit beta-1/Transportin-1-like TPR repeats domain-containing protein</fullName>
    </recommendedName>
</protein>
<dbReference type="AlphaFoldDB" id="A0A9P7DJC0"/>
<dbReference type="InterPro" id="IPR058584">
    <property type="entry name" value="IMB1_TNPO1-like_TPR"/>
</dbReference>
<proteinExistence type="predicted"/>
<dbReference type="EMBL" id="JABBWE010000022">
    <property type="protein sequence ID" value="KAG1795441.1"/>
    <property type="molecule type" value="Genomic_DNA"/>
</dbReference>
<accession>A0A9P7DJC0</accession>
<keyword evidence="4" id="KW-1185">Reference proteome</keyword>
<dbReference type="Proteomes" id="UP000719766">
    <property type="component" value="Unassembled WGS sequence"/>
</dbReference>
<keyword evidence="1" id="KW-0677">Repeat</keyword>